<evidence type="ECO:0008006" key="4">
    <source>
        <dbReference type="Google" id="ProtNLM"/>
    </source>
</evidence>
<dbReference type="SUPFAM" id="SSF46579">
    <property type="entry name" value="Prefoldin"/>
    <property type="match status" value="1"/>
</dbReference>
<evidence type="ECO:0000256" key="1">
    <source>
        <dbReference type="SAM" id="Coils"/>
    </source>
</evidence>
<keyword evidence="3" id="KW-1185">Reference proteome</keyword>
<dbReference type="Proteomes" id="UP000247498">
    <property type="component" value="Unassembled WGS sequence"/>
</dbReference>
<dbReference type="InterPro" id="IPR004127">
    <property type="entry name" value="Prefoldin_subunit_alpha"/>
</dbReference>
<dbReference type="GO" id="GO:0045944">
    <property type="term" value="P:positive regulation of transcription by RNA polymerase II"/>
    <property type="evidence" value="ECO:0007669"/>
    <property type="project" value="TreeGrafter"/>
</dbReference>
<dbReference type="GO" id="GO:0016592">
    <property type="term" value="C:mediator complex"/>
    <property type="evidence" value="ECO:0007669"/>
    <property type="project" value="TreeGrafter"/>
</dbReference>
<dbReference type="AlphaFoldDB" id="A0A2V0NVX7"/>
<gene>
    <name evidence="2" type="ORF">Rsub_01474</name>
</gene>
<dbReference type="GO" id="GO:0003712">
    <property type="term" value="F:transcription coregulator activity"/>
    <property type="evidence" value="ECO:0007669"/>
    <property type="project" value="TreeGrafter"/>
</dbReference>
<organism evidence="2 3">
    <name type="scientific">Raphidocelis subcapitata</name>
    <dbReference type="NCBI Taxonomy" id="307507"/>
    <lineage>
        <taxon>Eukaryota</taxon>
        <taxon>Viridiplantae</taxon>
        <taxon>Chlorophyta</taxon>
        <taxon>core chlorophytes</taxon>
        <taxon>Chlorophyceae</taxon>
        <taxon>CS clade</taxon>
        <taxon>Sphaeropleales</taxon>
        <taxon>Selenastraceae</taxon>
        <taxon>Raphidocelis</taxon>
    </lineage>
</organism>
<dbReference type="PANTHER" id="PTHR13345:SF9">
    <property type="entry name" value="PROTEIN UXT"/>
    <property type="match status" value="1"/>
</dbReference>
<dbReference type="FunCoup" id="A0A2V0NVX7">
    <property type="interactions" value="925"/>
</dbReference>
<dbReference type="InterPro" id="IPR009053">
    <property type="entry name" value="Prefoldin"/>
</dbReference>
<dbReference type="OrthoDB" id="532789at2759"/>
<sequence>MASGKARTLPPAELAAKVRGYEAFANDVLKAKLDAASARRARYEAEREELAELVRGVEALCAEGRRELKTLVELGSGVYCRATVPDASRICVSVGLGFHVECPLDEAARVAEARREALQEKVEECIAEAARVRAHMRFVMGAIGELQQLGAGA</sequence>
<reference evidence="2 3" key="1">
    <citation type="journal article" date="2018" name="Sci. Rep.">
        <title>Raphidocelis subcapitata (=Pseudokirchneriella subcapitata) provides an insight into genome evolution and environmental adaptations in the Sphaeropleales.</title>
        <authorList>
            <person name="Suzuki S."/>
            <person name="Yamaguchi H."/>
            <person name="Nakajima N."/>
            <person name="Kawachi M."/>
        </authorList>
    </citation>
    <scope>NUCLEOTIDE SEQUENCE [LARGE SCALE GENOMIC DNA]</scope>
    <source>
        <strain evidence="2 3">NIES-35</strain>
    </source>
</reference>
<dbReference type="GO" id="GO:0009409">
    <property type="term" value="P:response to cold"/>
    <property type="evidence" value="ECO:0007669"/>
    <property type="project" value="UniProtKB-ARBA"/>
</dbReference>
<feature type="coiled-coil region" evidence="1">
    <location>
        <begin position="26"/>
        <end position="63"/>
    </location>
</feature>
<dbReference type="Pfam" id="PF02996">
    <property type="entry name" value="Prefoldin"/>
    <property type="match status" value="1"/>
</dbReference>
<dbReference type="InParanoid" id="A0A2V0NVX7"/>
<dbReference type="GO" id="GO:0006457">
    <property type="term" value="P:protein folding"/>
    <property type="evidence" value="ECO:0007669"/>
    <property type="project" value="UniProtKB-ARBA"/>
</dbReference>
<comment type="caution">
    <text evidence="2">The sequence shown here is derived from an EMBL/GenBank/DDBJ whole genome shotgun (WGS) entry which is preliminary data.</text>
</comment>
<keyword evidence="1" id="KW-0175">Coiled coil</keyword>
<dbReference type="EMBL" id="BDRX01000007">
    <property type="protein sequence ID" value="GBF88975.1"/>
    <property type="molecule type" value="Genomic_DNA"/>
</dbReference>
<accession>A0A2V0NVX7</accession>
<name>A0A2V0NVX7_9CHLO</name>
<evidence type="ECO:0000313" key="3">
    <source>
        <dbReference type="Proteomes" id="UP000247498"/>
    </source>
</evidence>
<proteinExistence type="predicted"/>
<feature type="coiled-coil region" evidence="1">
    <location>
        <begin position="108"/>
        <end position="135"/>
    </location>
</feature>
<dbReference type="PANTHER" id="PTHR13345">
    <property type="entry name" value="MEDIATOR OF RNA POLYMERASE II TRANSCRIPTION SUBUNIT 10"/>
    <property type="match status" value="1"/>
</dbReference>
<dbReference type="Gene3D" id="1.10.287.370">
    <property type="match status" value="1"/>
</dbReference>
<protein>
    <recommendedName>
        <fullName evidence="4">Prefoldin subunit</fullName>
    </recommendedName>
</protein>
<evidence type="ECO:0000313" key="2">
    <source>
        <dbReference type="EMBL" id="GBF88975.1"/>
    </source>
</evidence>
<dbReference type="STRING" id="307507.A0A2V0NVX7"/>
<dbReference type="CDD" id="cd23158">
    <property type="entry name" value="Prefoldin_UXT"/>
    <property type="match status" value="1"/>
</dbReference>